<dbReference type="InParanoid" id="W7WXJ7"/>
<proteinExistence type="predicted"/>
<dbReference type="KEGG" id="tet:TTHERM_001079289"/>
<gene>
    <name evidence="1" type="ORF">TTHERM_001079289</name>
</gene>
<sequence length="152" mass="17734">MNRNGTQTKYNIFNSKLRSQKIKQPKAKSKTAKKPSLLFNTSPAIRIIIFLLSLKIGENIPIKVAKIVLIAHQKQHKQLGVWQKINMQAVREIKVLKKPNEEINLQSILQKICYFFLKLENMLRLRLIRSCKLLNTRYCNKGAVCRYQNSLQ</sequence>
<dbReference type="GeneID" id="24441628"/>
<accession>W7WXJ7</accession>
<keyword evidence="2" id="KW-1185">Reference proteome</keyword>
<dbReference type="Proteomes" id="UP000009168">
    <property type="component" value="Unassembled WGS sequence"/>
</dbReference>
<dbReference type="RefSeq" id="XP_012655931.1">
    <property type="nucleotide sequence ID" value="XM_012800477.1"/>
</dbReference>
<evidence type="ECO:0000313" key="2">
    <source>
        <dbReference type="Proteomes" id="UP000009168"/>
    </source>
</evidence>
<protein>
    <submittedName>
        <fullName evidence="1">Uncharacterized protein</fullName>
    </submittedName>
</protein>
<dbReference type="EMBL" id="GG662371">
    <property type="protein sequence ID" value="EWS71535.1"/>
    <property type="molecule type" value="Genomic_DNA"/>
</dbReference>
<evidence type="ECO:0000313" key="1">
    <source>
        <dbReference type="EMBL" id="EWS71535.1"/>
    </source>
</evidence>
<name>W7WXJ7_TETTS</name>
<organism evidence="1 2">
    <name type="scientific">Tetrahymena thermophila (strain SB210)</name>
    <dbReference type="NCBI Taxonomy" id="312017"/>
    <lineage>
        <taxon>Eukaryota</taxon>
        <taxon>Sar</taxon>
        <taxon>Alveolata</taxon>
        <taxon>Ciliophora</taxon>
        <taxon>Intramacronucleata</taxon>
        <taxon>Oligohymenophorea</taxon>
        <taxon>Hymenostomatida</taxon>
        <taxon>Tetrahymenina</taxon>
        <taxon>Tetrahymenidae</taxon>
        <taxon>Tetrahymena</taxon>
    </lineage>
</organism>
<reference evidence="2" key="1">
    <citation type="journal article" date="2006" name="PLoS Biol.">
        <title>Macronuclear genome sequence of the ciliate Tetrahymena thermophila, a model eukaryote.</title>
        <authorList>
            <person name="Eisen J.A."/>
            <person name="Coyne R.S."/>
            <person name="Wu M."/>
            <person name="Wu D."/>
            <person name="Thiagarajan M."/>
            <person name="Wortman J.R."/>
            <person name="Badger J.H."/>
            <person name="Ren Q."/>
            <person name="Amedeo P."/>
            <person name="Jones K.M."/>
            <person name="Tallon L.J."/>
            <person name="Delcher A.L."/>
            <person name="Salzberg S.L."/>
            <person name="Silva J.C."/>
            <person name="Haas B.J."/>
            <person name="Majoros W.H."/>
            <person name="Farzad M."/>
            <person name="Carlton J.M."/>
            <person name="Smith R.K. Jr."/>
            <person name="Garg J."/>
            <person name="Pearlman R.E."/>
            <person name="Karrer K.M."/>
            <person name="Sun L."/>
            <person name="Manning G."/>
            <person name="Elde N.C."/>
            <person name="Turkewitz A.P."/>
            <person name="Asai D.J."/>
            <person name="Wilkes D.E."/>
            <person name="Wang Y."/>
            <person name="Cai H."/>
            <person name="Collins K."/>
            <person name="Stewart B.A."/>
            <person name="Lee S.R."/>
            <person name="Wilamowska K."/>
            <person name="Weinberg Z."/>
            <person name="Ruzzo W.L."/>
            <person name="Wloga D."/>
            <person name="Gaertig J."/>
            <person name="Frankel J."/>
            <person name="Tsao C.-C."/>
            <person name="Gorovsky M.A."/>
            <person name="Keeling P.J."/>
            <person name="Waller R.F."/>
            <person name="Patron N.J."/>
            <person name="Cherry J.M."/>
            <person name="Stover N.A."/>
            <person name="Krieger C.J."/>
            <person name="del Toro C."/>
            <person name="Ryder H.F."/>
            <person name="Williamson S.C."/>
            <person name="Barbeau R.A."/>
            <person name="Hamilton E.P."/>
            <person name="Orias E."/>
        </authorList>
    </citation>
    <scope>NUCLEOTIDE SEQUENCE [LARGE SCALE GENOMIC DNA]</scope>
    <source>
        <strain evidence="2">SB210</strain>
    </source>
</reference>
<dbReference type="AlphaFoldDB" id="W7WXJ7"/>